<feature type="transmembrane region" description="Helical" evidence="4">
    <location>
        <begin position="66"/>
        <end position="88"/>
    </location>
</feature>
<feature type="transmembrane region" description="Helical" evidence="4">
    <location>
        <begin position="133"/>
        <end position="152"/>
    </location>
</feature>
<accession>A0A2A5CCP4</accession>
<dbReference type="GO" id="GO:0022857">
    <property type="term" value="F:transmembrane transporter activity"/>
    <property type="evidence" value="ECO:0007669"/>
    <property type="project" value="InterPro"/>
</dbReference>
<gene>
    <name evidence="6" type="ORF">COA71_08320</name>
</gene>
<feature type="transmembrane region" description="Helical" evidence="4">
    <location>
        <begin position="94"/>
        <end position="112"/>
    </location>
</feature>
<dbReference type="CDD" id="cd06174">
    <property type="entry name" value="MFS"/>
    <property type="match status" value="1"/>
</dbReference>
<dbReference type="SUPFAM" id="SSF103473">
    <property type="entry name" value="MFS general substrate transporter"/>
    <property type="match status" value="1"/>
</dbReference>
<dbReference type="PROSITE" id="PS50850">
    <property type="entry name" value="MFS"/>
    <property type="match status" value="1"/>
</dbReference>
<proteinExistence type="predicted"/>
<protein>
    <submittedName>
        <fullName evidence="6">MFS transporter</fullName>
    </submittedName>
</protein>
<dbReference type="Proteomes" id="UP000228987">
    <property type="component" value="Unassembled WGS sequence"/>
</dbReference>
<organism evidence="6 7">
    <name type="scientific">SAR86 cluster bacterium</name>
    <dbReference type="NCBI Taxonomy" id="2030880"/>
    <lineage>
        <taxon>Bacteria</taxon>
        <taxon>Pseudomonadati</taxon>
        <taxon>Pseudomonadota</taxon>
        <taxon>Gammaproteobacteria</taxon>
        <taxon>SAR86 cluster</taxon>
    </lineage>
</organism>
<feature type="transmembrane region" description="Helical" evidence="4">
    <location>
        <begin position="254"/>
        <end position="277"/>
    </location>
</feature>
<sequence>MSLVIVGEAIFLLPFVLSRVFRPTFLDVFGISNLQLGTAFSLYGVVAMFSYFAGGPLADRFSARRLIVTAMLFTSAGGLLMATIPALGWLTLLYAFWGLTTIFLFWGALIKTTRELGNSNQGQTFGLLDGGRGLFAAVLSSFSVFVFAALLPEDVASATFEQRSAALSIIILIFSGLGLVSALLVWFFVPESKEPVDVHAASRPLINLQSLKQISSMRAVWLQALIILCAYVAYKSTDDFSLYARDAFGYNEVQAAQIGTLSFWMRPIAAVGVGFLADKLNSQGALLGSFAVVMAGSLVISTGVLVPGVTWLLFMTIAATSAGIYGLRGLYFSTLGEARVPLAYTGAAVGLVSFIGYTPDVFMGPLMGYLLDRTPGAIGHQHVFTVIFAFGLLGFITTLLFNYTINYAKKAHVVRAAKVSE</sequence>
<comment type="caution">
    <text evidence="6">The sequence shown here is derived from an EMBL/GenBank/DDBJ whole genome shotgun (WGS) entry which is preliminary data.</text>
</comment>
<dbReference type="InterPro" id="IPR036259">
    <property type="entry name" value="MFS_trans_sf"/>
</dbReference>
<feature type="transmembrane region" description="Helical" evidence="4">
    <location>
        <begin position="284"/>
        <end position="305"/>
    </location>
</feature>
<feature type="transmembrane region" description="Helical" evidence="4">
    <location>
        <begin position="311"/>
        <end position="330"/>
    </location>
</feature>
<feature type="transmembrane region" description="Helical" evidence="4">
    <location>
        <begin position="164"/>
        <end position="189"/>
    </location>
</feature>
<dbReference type="Pfam" id="PF07690">
    <property type="entry name" value="MFS_1"/>
    <property type="match status" value="1"/>
</dbReference>
<keyword evidence="1 4" id="KW-0812">Transmembrane</keyword>
<dbReference type="EMBL" id="NVWI01000005">
    <property type="protein sequence ID" value="PCJ41552.1"/>
    <property type="molecule type" value="Genomic_DNA"/>
</dbReference>
<keyword evidence="2 4" id="KW-1133">Transmembrane helix</keyword>
<dbReference type="InterPro" id="IPR011701">
    <property type="entry name" value="MFS"/>
</dbReference>
<evidence type="ECO:0000256" key="2">
    <source>
        <dbReference type="ARBA" id="ARBA00022989"/>
    </source>
</evidence>
<feature type="domain" description="Major facilitator superfamily (MFS) profile" evidence="5">
    <location>
        <begin position="1"/>
        <end position="406"/>
    </location>
</feature>
<evidence type="ECO:0000313" key="7">
    <source>
        <dbReference type="Proteomes" id="UP000228987"/>
    </source>
</evidence>
<feature type="transmembrane region" description="Helical" evidence="4">
    <location>
        <begin position="342"/>
        <end position="363"/>
    </location>
</feature>
<feature type="transmembrane region" description="Helical" evidence="4">
    <location>
        <begin position="34"/>
        <end position="54"/>
    </location>
</feature>
<dbReference type="Gene3D" id="1.20.1250.20">
    <property type="entry name" value="MFS general substrate transporter like domains"/>
    <property type="match status" value="2"/>
</dbReference>
<evidence type="ECO:0000256" key="1">
    <source>
        <dbReference type="ARBA" id="ARBA00022692"/>
    </source>
</evidence>
<evidence type="ECO:0000256" key="4">
    <source>
        <dbReference type="SAM" id="Phobius"/>
    </source>
</evidence>
<evidence type="ECO:0000256" key="3">
    <source>
        <dbReference type="ARBA" id="ARBA00023136"/>
    </source>
</evidence>
<dbReference type="AlphaFoldDB" id="A0A2A5CCP4"/>
<name>A0A2A5CCP4_9GAMM</name>
<feature type="transmembrane region" description="Helical" evidence="4">
    <location>
        <begin position="383"/>
        <end position="405"/>
    </location>
</feature>
<feature type="transmembrane region" description="Helical" evidence="4">
    <location>
        <begin position="216"/>
        <end position="234"/>
    </location>
</feature>
<reference evidence="7" key="1">
    <citation type="submission" date="2017-08" db="EMBL/GenBank/DDBJ databases">
        <title>A dynamic microbial community with high functional redundancy inhabits the cold, oxic subseafloor aquifer.</title>
        <authorList>
            <person name="Tully B.J."/>
            <person name="Wheat C.G."/>
            <person name="Glazer B.T."/>
            <person name="Huber J.A."/>
        </authorList>
    </citation>
    <scope>NUCLEOTIDE SEQUENCE [LARGE SCALE GENOMIC DNA]</scope>
</reference>
<evidence type="ECO:0000259" key="5">
    <source>
        <dbReference type="PROSITE" id="PS50850"/>
    </source>
</evidence>
<evidence type="ECO:0000313" key="6">
    <source>
        <dbReference type="EMBL" id="PCJ41552.1"/>
    </source>
</evidence>
<dbReference type="InterPro" id="IPR020846">
    <property type="entry name" value="MFS_dom"/>
</dbReference>
<keyword evidence="3 4" id="KW-0472">Membrane</keyword>